<evidence type="ECO:0000313" key="3">
    <source>
        <dbReference type="Proteomes" id="UP000472264"/>
    </source>
</evidence>
<feature type="compositionally biased region" description="Low complexity" evidence="1">
    <location>
        <begin position="769"/>
        <end position="786"/>
    </location>
</feature>
<feature type="region of interest" description="Disordered" evidence="1">
    <location>
        <begin position="481"/>
        <end position="532"/>
    </location>
</feature>
<feature type="region of interest" description="Disordered" evidence="1">
    <location>
        <begin position="828"/>
        <end position="898"/>
    </location>
</feature>
<dbReference type="RefSeq" id="XP_029361044.1">
    <property type="nucleotide sequence ID" value="XM_029505184.1"/>
</dbReference>
<dbReference type="RefSeq" id="XP_029361042.1">
    <property type="nucleotide sequence ID" value="XM_029505182.1"/>
</dbReference>
<dbReference type="Proteomes" id="UP000472264">
    <property type="component" value="Chromosome 6"/>
</dbReference>
<feature type="compositionally biased region" description="Polar residues" evidence="1">
    <location>
        <begin position="129"/>
        <end position="138"/>
    </location>
</feature>
<feature type="compositionally biased region" description="Polar residues" evidence="1">
    <location>
        <begin position="881"/>
        <end position="891"/>
    </location>
</feature>
<dbReference type="GeneID" id="115045477"/>
<feature type="compositionally biased region" description="Polar residues" evidence="1">
    <location>
        <begin position="556"/>
        <end position="592"/>
    </location>
</feature>
<name>A0A665WMP0_ECHNA</name>
<feature type="compositionally biased region" description="Basic residues" evidence="1">
    <location>
        <begin position="46"/>
        <end position="71"/>
    </location>
</feature>
<evidence type="ECO:0000256" key="1">
    <source>
        <dbReference type="SAM" id="MobiDB-lite"/>
    </source>
</evidence>
<gene>
    <name evidence="2" type="primary">LOC115045477</name>
</gene>
<feature type="region of interest" description="Disordered" evidence="1">
    <location>
        <begin position="754"/>
        <end position="786"/>
    </location>
</feature>
<feature type="region of interest" description="Disordered" evidence="1">
    <location>
        <begin position="431"/>
        <end position="468"/>
    </location>
</feature>
<organism evidence="2 3">
    <name type="scientific">Echeneis naucrates</name>
    <name type="common">Live sharksucker</name>
    <dbReference type="NCBI Taxonomy" id="173247"/>
    <lineage>
        <taxon>Eukaryota</taxon>
        <taxon>Metazoa</taxon>
        <taxon>Chordata</taxon>
        <taxon>Craniata</taxon>
        <taxon>Vertebrata</taxon>
        <taxon>Euteleostomi</taxon>
        <taxon>Actinopterygii</taxon>
        <taxon>Neopterygii</taxon>
        <taxon>Teleostei</taxon>
        <taxon>Neoteleostei</taxon>
        <taxon>Acanthomorphata</taxon>
        <taxon>Carangaria</taxon>
        <taxon>Carangiformes</taxon>
        <taxon>Echeneidae</taxon>
        <taxon>Echeneis</taxon>
    </lineage>
</organism>
<feature type="compositionally biased region" description="Basic and acidic residues" evidence="1">
    <location>
        <begin position="433"/>
        <end position="460"/>
    </location>
</feature>
<reference evidence="2" key="2">
    <citation type="submission" date="2025-08" db="UniProtKB">
        <authorList>
            <consortium name="Ensembl"/>
        </authorList>
    </citation>
    <scope>IDENTIFICATION</scope>
</reference>
<dbReference type="InParanoid" id="A0A665WMP0"/>
<evidence type="ECO:0000313" key="2">
    <source>
        <dbReference type="Ensembl" id="ENSENLP00000045266.1"/>
    </source>
</evidence>
<keyword evidence="3" id="KW-1185">Reference proteome</keyword>
<feature type="region of interest" description="Disordered" evidence="1">
    <location>
        <begin position="273"/>
        <end position="325"/>
    </location>
</feature>
<feature type="compositionally biased region" description="Polar residues" evidence="1">
    <location>
        <begin position="75"/>
        <end position="104"/>
    </location>
</feature>
<feature type="compositionally biased region" description="Low complexity" evidence="1">
    <location>
        <begin position="858"/>
        <end position="880"/>
    </location>
</feature>
<feature type="region of interest" description="Disordered" evidence="1">
    <location>
        <begin position="556"/>
        <end position="625"/>
    </location>
</feature>
<feature type="compositionally biased region" description="Basic and acidic residues" evidence="1">
    <location>
        <begin position="118"/>
        <end position="128"/>
    </location>
</feature>
<reference evidence="2" key="1">
    <citation type="submission" date="2021-04" db="EMBL/GenBank/DDBJ databases">
        <authorList>
            <consortium name="Wellcome Sanger Institute Data Sharing"/>
        </authorList>
    </citation>
    <scope>NUCLEOTIDE SEQUENCE [LARGE SCALE GENOMIC DNA]</scope>
</reference>
<dbReference type="AlphaFoldDB" id="A0A665WMP0"/>
<dbReference type="RefSeq" id="XP_029361043.1">
    <property type="nucleotide sequence ID" value="XM_029505183.1"/>
</dbReference>
<proteinExistence type="predicted"/>
<accession>A0A665WMP0</accession>
<dbReference type="Ensembl" id="ENSENLT00000046387.1">
    <property type="protein sequence ID" value="ENSENLP00000045266.1"/>
    <property type="gene ID" value="ENSENLG00000019255.1"/>
</dbReference>
<feature type="compositionally biased region" description="Polar residues" evidence="1">
    <location>
        <begin position="613"/>
        <end position="625"/>
    </location>
</feature>
<dbReference type="OrthoDB" id="8951118at2759"/>
<feature type="compositionally biased region" description="Polar residues" evidence="1">
    <location>
        <begin position="828"/>
        <end position="846"/>
    </location>
</feature>
<protein>
    <submittedName>
        <fullName evidence="2">Uncharacterized LOC115045477</fullName>
    </submittedName>
</protein>
<dbReference type="OMA" id="TLRSHKT"/>
<reference evidence="2" key="3">
    <citation type="submission" date="2025-09" db="UniProtKB">
        <authorList>
            <consortium name="Ensembl"/>
        </authorList>
    </citation>
    <scope>IDENTIFICATION</scope>
</reference>
<feature type="region of interest" description="Disordered" evidence="1">
    <location>
        <begin position="45"/>
        <end position="145"/>
    </location>
</feature>
<sequence>MSTDRPKRNIIKKKYDISDGMPWCEERLVRKVLFLSLREFRDTHRANHKHSHIHTRAHKRTSKNTHLHAPRKAQTLPNTHTQKNARTRQSSLSQQGFTHRPPNTHTHKNTHSSQNMHISEHTHHHDQTNKGQNLSQDSHTPKNKCMYTHQSTHTESRACIGNTTHSTQQTDTHKHTHSVQKNLVSTRTLRSHKTQHTEHLLNYKLTGSDKNTHSAQCRHSVKNTCTSEHTPTLLRMSVPARTLRSHTPMSLSGSRVNGISHCQSLLSTWSWPLQSRPPQRRSANIHCDRDDPASKRPRLQAQRKFAQSPPSSPGPPTLMTSAQSNHTNNLAVVTCLTRRRPKTEDFLSFLCLRGSAALPSNMAFLANGREKEPAENQNLTSYLSASQRTSADGKNMSIFSRRAAQRDSRSLRGRPEGSAAVSFFCPLAAPAKGKREKEGQEEEQQKRKEKMQEEKREGTQKHLLRPRHLSLQVAMVTGLAQQRPSCVRSIPPLKPSAGVGNRRSPRPRARPSNTCKPRGHSHSRPQETNNRHLSRLRNHQLPRKQQLPLHHRTVSNYYSNPKTFNGLQNSGRNSGRTAAQVPLTNGSVVRQQSDSPRVLRLSRRRRGLPPDTSPATPNQGSLDNISSKKCRTLQVSKADVSVENPCQISEAVQEEANSGKDIRVEYVSHNGRTTGSHNEELGQDRCGRDEEMKLDTSCISEAIQDKVRVGKLSLARLADPEPCQEKVSFNNVITDYDISPVSEVVCRHVREKRFQRNPPGSSTISKPITRPTDSRTAARTATARTPITRTAINSVTSTDVLTEPAGNYSAKHTAKGTNKDMIKDITKRTSPANSYSTHNSKGASNYSPSDTTEDSTKDSTPVSSYSSTSKGSTKGLTQTKPSTSAIKTRTSPRILLKR</sequence>